<dbReference type="Proteomes" id="UP000193335">
    <property type="component" value="Unassembled WGS sequence"/>
</dbReference>
<feature type="domain" description="Peptidase S1" evidence="3">
    <location>
        <begin position="155"/>
        <end position="381"/>
    </location>
</feature>
<dbReference type="EMBL" id="NAFL01000249">
    <property type="protein sequence ID" value="OSJ32391.1"/>
    <property type="molecule type" value="Genomic_DNA"/>
</dbReference>
<dbReference type="SUPFAM" id="SSF50494">
    <property type="entry name" value="Trypsin-like serine proteases"/>
    <property type="match status" value="1"/>
</dbReference>
<dbReference type="InterPro" id="IPR009003">
    <property type="entry name" value="Peptidase_S1_PA"/>
</dbReference>
<protein>
    <recommendedName>
        <fullName evidence="3">Peptidase S1 domain-containing protein</fullName>
    </recommendedName>
</protein>
<accession>A0A1Y2JNM5</accession>
<keyword evidence="1" id="KW-1015">Disulfide bond</keyword>
<dbReference type="GO" id="GO:0006508">
    <property type="term" value="P:proteolysis"/>
    <property type="evidence" value="ECO:0007669"/>
    <property type="project" value="InterPro"/>
</dbReference>
<evidence type="ECO:0000313" key="5">
    <source>
        <dbReference type="Proteomes" id="UP000193335"/>
    </source>
</evidence>
<dbReference type="CDD" id="cd00190">
    <property type="entry name" value="Tryp_SPc"/>
    <property type="match status" value="1"/>
</dbReference>
<dbReference type="InterPro" id="IPR043504">
    <property type="entry name" value="Peptidase_S1_PA_chymotrypsin"/>
</dbReference>
<evidence type="ECO:0000259" key="3">
    <source>
        <dbReference type="PROSITE" id="PS50240"/>
    </source>
</evidence>
<dbReference type="InterPro" id="IPR050430">
    <property type="entry name" value="Peptidase_S1"/>
</dbReference>
<proteinExistence type="predicted"/>
<evidence type="ECO:0000256" key="1">
    <source>
        <dbReference type="ARBA" id="ARBA00023157"/>
    </source>
</evidence>
<evidence type="ECO:0000256" key="2">
    <source>
        <dbReference type="SAM" id="MobiDB-lite"/>
    </source>
</evidence>
<dbReference type="GO" id="GO:0004252">
    <property type="term" value="F:serine-type endopeptidase activity"/>
    <property type="evidence" value="ECO:0007669"/>
    <property type="project" value="InterPro"/>
</dbReference>
<dbReference type="AlphaFoldDB" id="A0A1Y2JNM5"/>
<organism evidence="4 5">
    <name type="scientific">Bradyrhizobium japonicum</name>
    <dbReference type="NCBI Taxonomy" id="375"/>
    <lineage>
        <taxon>Bacteria</taxon>
        <taxon>Pseudomonadati</taxon>
        <taxon>Pseudomonadota</taxon>
        <taxon>Alphaproteobacteria</taxon>
        <taxon>Hyphomicrobiales</taxon>
        <taxon>Nitrobacteraceae</taxon>
        <taxon>Bradyrhizobium</taxon>
    </lineage>
</organism>
<feature type="region of interest" description="Disordered" evidence="2">
    <location>
        <begin position="25"/>
        <end position="47"/>
    </location>
</feature>
<reference evidence="4 5" key="1">
    <citation type="submission" date="2017-03" db="EMBL/GenBank/DDBJ databases">
        <title>Whole genome sequences of fourteen strains of Bradyrhizobium canariense and one strain of Bradyrhizobium japonicum isolated from Lupinus (Papilionoideae: Genisteae) species in Algeria.</title>
        <authorList>
            <person name="Crovadore J."/>
            <person name="Chekireb D."/>
            <person name="Brachmann A."/>
            <person name="Chablais R."/>
            <person name="Cochard B."/>
            <person name="Lefort F."/>
        </authorList>
    </citation>
    <scope>NUCLEOTIDE SEQUENCE [LARGE SCALE GENOMIC DNA]</scope>
    <source>
        <strain evidence="4 5">UBMA197</strain>
    </source>
</reference>
<evidence type="ECO:0000313" key="4">
    <source>
        <dbReference type="EMBL" id="OSJ32391.1"/>
    </source>
</evidence>
<dbReference type="PANTHER" id="PTHR24276:SF98">
    <property type="entry name" value="FI18310P1-RELATED"/>
    <property type="match status" value="1"/>
</dbReference>
<comment type="caution">
    <text evidence="4">The sequence shown here is derived from an EMBL/GenBank/DDBJ whole genome shotgun (WGS) entry which is preliminary data.</text>
</comment>
<dbReference type="SMART" id="SM00020">
    <property type="entry name" value="Tryp_SPc"/>
    <property type="match status" value="1"/>
</dbReference>
<sequence>MRSLSYSCSAGRGVGLGWRRCSAQEPGSMATPKDDSQVATEKAPARNRQPLDTLEQISRISVPLLIPIVVALIGYFGNEILNNRQGEIEKKKIDLEYVKIAKDVASSVTPDANIVITNWAYRVLFKLSPVSVPDEEVEILSKQRAPLPSSVSPAILGGTGTSAAEWPWLVSVFEDGTFICNGTVIAPKAVLSAANCMSGERRGKFEVATATDNGPNVRIGRRIPVTKFVVHPTFSEDTARDDIAILEIGTALPPPFITIATQKSADPRIGELTLVAGFDFKSQPASLLQSPVPIANAAMCAAMYPGKVMPEGTFCAGFEHGGAVACAHRGAGGPAVLLNSAGRKYQVGIVSLGEDCNSPKAGLGVYTRVSSYADWIRKAVPNLPGEQVTGDKR</sequence>
<dbReference type="InterPro" id="IPR001254">
    <property type="entry name" value="Trypsin_dom"/>
</dbReference>
<dbReference type="Pfam" id="PF00089">
    <property type="entry name" value="Trypsin"/>
    <property type="match status" value="1"/>
</dbReference>
<dbReference type="PANTHER" id="PTHR24276">
    <property type="entry name" value="POLYSERASE-RELATED"/>
    <property type="match status" value="1"/>
</dbReference>
<gene>
    <name evidence="4" type="ORF">BSZ19_19020</name>
</gene>
<dbReference type="PROSITE" id="PS50240">
    <property type="entry name" value="TRYPSIN_DOM"/>
    <property type="match status" value="1"/>
</dbReference>
<name>A0A1Y2JNM5_BRAJP</name>
<dbReference type="Gene3D" id="2.40.10.10">
    <property type="entry name" value="Trypsin-like serine proteases"/>
    <property type="match status" value="1"/>
</dbReference>